<organism evidence="1">
    <name type="scientific">Cladocopium goreaui</name>
    <dbReference type="NCBI Taxonomy" id="2562237"/>
    <lineage>
        <taxon>Eukaryota</taxon>
        <taxon>Sar</taxon>
        <taxon>Alveolata</taxon>
        <taxon>Dinophyceae</taxon>
        <taxon>Suessiales</taxon>
        <taxon>Symbiodiniaceae</taxon>
        <taxon>Cladocopium</taxon>
    </lineage>
</organism>
<reference evidence="2" key="2">
    <citation type="submission" date="2024-04" db="EMBL/GenBank/DDBJ databases">
        <authorList>
            <person name="Chen Y."/>
            <person name="Shah S."/>
            <person name="Dougan E. K."/>
            <person name="Thang M."/>
            <person name="Chan C."/>
        </authorList>
    </citation>
    <scope>NUCLEOTIDE SEQUENCE [LARGE SCALE GENOMIC DNA]</scope>
</reference>
<dbReference type="EMBL" id="CAMXCT010000027">
    <property type="protein sequence ID" value="CAI3972679.1"/>
    <property type="molecule type" value="Genomic_DNA"/>
</dbReference>
<comment type="caution">
    <text evidence="1">The sequence shown here is derived from an EMBL/GenBank/DDBJ whole genome shotgun (WGS) entry which is preliminary data.</text>
</comment>
<dbReference type="InterPro" id="IPR011989">
    <property type="entry name" value="ARM-like"/>
</dbReference>
<evidence type="ECO:0000313" key="1">
    <source>
        <dbReference type="EMBL" id="CAI3972679.1"/>
    </source>
</evidence>
<dbReference type="AlphaFoldDB" id="A0A9P1FDC9"/>
<protein>
    <submittedName>
        <fullName evidence="1">Uncharacterized protein</fullName>
    </submittedName>
</protein>
<keyword evidence="3" id="KW-1185">Reference proteome</keyword>
<evidence type="ECO:0000313" key="3">
    <source>
        <dbReference type="Proteomes" id="UP001152797"/>
    </source>
</evidence>
<dbReference type="EMBL" id="CAMXCT030000027">
    <property type="protein sequence ID" value="CAL4759991.1"/>
    <property type="molecule type" value="Genomic_DNA"/>
</dbReference>
<name>A0A9P1FDC9_9DINO</name>
<reference evidence="1" key="1">
    <citation type="submission" date="2022-10" db="EMBL/GenBank/DDBJ databases">
        <authorList>
            <person name="Chen Y."/>
            <person name="Dougan E. K."/>
            <person name="Chan C."/>
            <person name="Rhodes N."/>
            <person name="Thang M."/>
        </authorList>
    </citation>
    <scope>NUCLEOTIDE SEQUENCE</scope>
</reference>
<dbReference type="InterPro" id="IPR016024">
    <property type="entry name" value="ARM-type_fold"/>
</dbReference>
<sequence>MDKIPRLTAQMQHPNVITDAWATKSPCEQILFEHVLTFFDVLELTALAGANRYFHQMQWPRSAILYDFDSRPLDLESLDSKLERLGERLRSAASEEERCRTAWALTVLLNSCYLGEWGDGGKLARMLASALVIPAPWASMSTACAIAQLLRCSDTTLNNLLAEVGVTEVLVQLVQHTSAPVQQVALKAIAYAANAGICLEVGDSLISRLATDLIPTIISIARWGAYPNQPEAVKAIEALAAGSGDDQLKVVIPDVLEFLVHERAEMKKAAATALVHLMLIGEDFVIKACEHGCLPKLVDGCWRSTGFHQEMLLMCLELITMREACQQMAVQHGILELLFQRLQDGNVMMDRDRQRRIFYMLLAVPTDARTAFLQESQRRRASAIRHMTWIARQRGNPNSASAEELLELLG</sequence>
<dbReference type="EMBL" id="CAMXCT020000027">
    <property type="protein sequence ID" value="CAL1126054.1"/>
    <property type="molecule type" value="Genomic_DNA"/>
</dbReference>
<proteinExistence type="predicted"/>
<dbReference type="Proteomes" id="UP001152797">
    <property type="component" value="Unassembled WGS sequence"/>
</dbReference>
<accession>A0A9P1FDC9</accession>
<evidence type="ECO:0000313" key="2">
    <source>
        <dbReference type="EMBL" id="CAL1126054.1"/>
    </source>
</evidence>
<gene>
    <name evidence="1" type="ORF">C1SCF055_LOCUS1242</name>
</gene>
<dbReference type="Gene3D" id="1.25.10.10">
    <property type="entry name" value="Leucine-rich Repeat Variant"/>
    <property type="match status" value="1"/>
</dbReference>
<dbReference type="SUPFAM" id="SSF48371">
    <property type="entry name" value="ARM repeat"/>
    <property type="match status" value="1"/>
</dbReference>